<dbReference type="Gene3D" id="1.10.3210.10">
    <property type="entry name" value="Hypothetical protein af1432"/>
    <property type="match status" value="1"/>
</dbReference>
<keyword evidence="3" id="KW-1185">Reference proteome</keyword>
<name>A0A4R7B3G1_9NEIS</name>
<reference evidence="2 3" key="1">
    <citation type="submission" date="2019-03" db="EMBL/GenBank/DDBJ databases">
        <title>Genomic Encyclopedia of Type Strains, Phase III (KMG-III): the genomes of soil and plant-associated and newly described type strains.</title>
        <authorList>
            <person name="Whitman W."/>
        </authorList>
    </citation>
    <scope>NUCLEOTIDE SEQUENCE [LARGE SCALE GENOMIC DNA]</scope>
    <source>
        <strain evidence="2 3">CECT 8976</strain>
    </source>
</reference>
<feature type="domain" description="HDOD" evidence="1">
    <location>
        <begin position="14"/>
        <end position="206"/>
    </location>
</feature>
<dbReference type="AlphaFoldDB" id="A0A4R7B3G1"/>
<dbReference type="OrthoDB" id="9770715at2"/>
<dbReference type="Pfam" id="PF08668">
    <property type="entry name" value="HDOD"/>
    <property type="match status" value="1"/>
</dbReference>
<accession>A0A4R7B3G1</accession>
<dbReference type="PROSITE" id="PS51833">
    <property type="entry name" value="HDOD"/>
    <property type="match status" value="1"/>
</dbReference>
<evidence type="ECO:0000259" key="1">
    <source>
        <dbReference type="PROSITE" id="PS51833"/>
    </source>
</evidence>
<protein>
    <submittedName>
        <fullName evidence="2">HD-like signal output (HDOD) protein</fullName>
    </submittedName>
</protein>
<dbReference type="InterPro" id="IPR052340">
    <property type="entry name" value="RNase_Y/CdgJ"/>
</dbReference>
<dbReference type="Proteomes" id="UP000295611">
    <property type="component" value="Unassembled WGS sequence"/>
</dbReference>
<sequence>MQVSEVFEKASGKLPMIPKVVQELVNSFNRADVVNNEEISKTVGHDQVLTARVLRLANTARFGGSRRVGSLDDALIILGFDTLRVLVIASGITGTTANIPNFDLKSFWKGCFEIANTTKVLARLSHQNPQLAFTCGLLARIGELVLHLAAPGVTPEIERKVGDSPNRIDVERALLGVDSAQVGAELAWRWSFPEEIVTAIGQQYPLDGKEGKPELATLIGLAKQIVRDFNQRLDAETVFAHLPPPVLTQLGLTMAQLQDAADELAEASTQVDDLF</sequence>
<dbReference type="PANTHER" id="PTHR33525">
    <property type="match status" value="1"/>
</dbReference>
<dbReference type="PANTHER" id="PTHR33525:SF6">
    <property type="entry name" value="HDOD DOMAIN-CONTAINING PROTEIN"/>
    <property type="match status" value="1"/>
</dbReference>
<organism evidence="2 3">
    <name type="scientific">Paludibacterium purpuratum</name>
    <dbReference type="NCBI Taxonomy" id="1144873"/>
    <lineage>
        <taxon>Bacteria</taxon>
        <taxon>Pseudomonadati</taxon>
        <taxon>Pseudomonadota</taxon>
        <taxon>Betaproteobacteria</taxon>
        <taxon>Neisseriales</taxon>
        <taxon>Chromobacteriaceae</taxon>
        <taxon>Paludibacterium</taxon>
    </lineage>
</organism>
<evidence type="ECO:0000313" key="2">
    <source>
        <dbReference type="EMBL" id="TDR76515.1"/>
    </source>
</evidence>
<comment type="caution">
    <text evidence="2">The sequence shown here is derived from an EMBL/GenBank/DDBJ whole genome shotgun (WGS) entry which is preliminary data.</text>
</comment>
<evidence type="ECO:0000313" key="3">
    <source>
        <dbReference type="Proteomes" id="UP000295611"/>
    </source>
</evidence>
<dbReference type="EMBL" id="SNZP01000011">
    <property type="protein sequence ID" value="TDR76515.1"/>
    <property type="molecule type" value="Genomic_DNA"/>
</dbReference>
<dbReference type="InterPro" id="IPR013976">
    <property type="entry name" value="HDOD"/>
</dbReference>
<dbReference type="SUPFAM" id="SSF109604">
    <property type="entry name" value="HD-domain/PDEase-like"/>
    <property type="match status" value="1"/>
</dbReference>
<gene>
    <name evidence="2" type="ORF">DFP86_11198</name>
</gene>
<proteinExistence type="predicted"/>